<feature type="compositionally biased region" description="Basic and acidic residues" evidence="5">
    <location>
        <begin position="776"/>
        <end position="798"/>
    </location>
</feature>
<feature type="region of interest" description="Disordered" evidence="5">
    <location>
        <begin position="1"/>
        <end position="89"/>
    </location>
</feature>
<organism evidence="7 8">
    <name type="scientific">Erythroxylum novogranatense</name>
    <dbReference type="NCBI Taxonomy" id="1862640"/>
    <lineage>
        <taxon>Eukaryota</taxon>
        <taxon>Viridiplantae</taxon>
        <taxon>Streptophyta</taxon>
        <taxon>Embryophyta</taxon>
        <taxon>Tracheophyta</taxon>
        <taxon>Spermatophyta</taxon>
        <taxon>Magnoliopsida</taxon>
        <taxon>eudicotyledons</taxon>
        <taxon>Gunneridae</taxon>
        <taxon>Pentapetalae</taxon>
        <taxon>rosids</taxon>
        <taxon>fabids</taxon>
        <taxon>Malpighiales</taxon>
        <taxon>Erythroxylaceae</taxon>
        <taxon>Erythroxylum</taxon>
    </lineage>
</organism>
<dbReference type="PANTHER" id="PTHR10688:SF5">
    <property type="entry name" value="PWWP DOMAIN-CONTAINING PROTEIN 1-RELATED"/>
    <property type="match status" value="1"/>
</dbReference>
<comment type="similarity">
    <text evidence="4">Belongs to the PDP family.</text>
</comment>
<evidence type="ECO:0000259" key="6">
    <source>
        <dbReference type="PROSITE" id="PS50812"/>
    </source>
</evidence>
<feature type="region of interest" description="Disordered" evidence="5">
    <location>
        <begin position="742"/>
        <end position="798"/>
    </location>
</feature>
<reference evidence="7 8" key="1">
    <citation type="submission" date="2021-09" db="EMBL/GenBank/DDBJ databases">
        <title>Genomic insights and catalytic innovation underlie evolution of tropane alkaloids biosynthesis.</title>
        <authorList>
            <person name="Wang Y.-J."/>
            <person name="Tian T."/>
            <person name="Huang J.-P."/>
            <person name="Huang S.-X."/>
        </authorList>
    </citation>
    <scope>NUCLEOTIDE SEQUENCE [LARGE SCALE GENOMIC DNA]</scope>
    <source>
        <strain evidence="7">KIB-2018</strain>
        <tissue evidence="7">Leaf</tissue>
    </source>
</reference>
<accession>A0AAV8SKN6</accession>
<dbReference type="SMART" id="SM00293">
    <property type="entry name" value="PWWP"/>
    <property type="match status" value="1"/>
</dbReference>
<dbReference type="AlphaFoldDB" id="A0AAV8SKN6"/>
<feature type="compositionally biased region" description="Basic and acidic residues" evidence="5">
    <location>
        <begin position="1"/>
        <end position="12"/>
    </location>
</feature>
<proteinExistence type="inferred from homology"/>
<dbReference type="InterPro" id="IPR000313">
    <property type="entry name" value="PWWP_dom"/>
</dbReference>
<sequence length="1182" mass="129626">MTSDSKTERELEPNPPAVRDPSDGNEENVMEARVLDSSIENVEDRVRPKEEDVVDRETKEECELKYEGNSIDQLDPEGDKFDAENEHSASRKTDLWSQFDEFIANEKNEAMAGTSRALSYGFEVGDMVWGKVKSHPWWPGHIFNQEFASASVKRTRREGHVLVAFFGDSSYGWFDPAELIPFDINFAEKSLQTNSRNFVKAVEEAVDEASRRRGLGLICRCRNANNFRPTCVQGYFAVDVPDYEPGGVYSVNQIKNARDAFQPIDALAFVKQLALAPQESDSNDIDFSKNKATVFALRKARFEENDSTYAQAFGVQAARASNDVANPTEQPVKEPTRAPLSGPLVIAETLGGGKSSKKTMKLKDPSKTDRYLLKRRDEPTFTRTPQIGQMQAGSSAAVYVESLSVIEAGDYVLQKRASAPHIMWKDEPPVSISEEVAGPNKGASEKLALAEDESPGHVDVLSNQGSIFDLKPSSDEEKVYEKNTGDSITVDAVIGATNTGSDVSGDASVHISRDGILPSFTQDSEIMINSRRHESANALKSIEGSQQTDLIFSKKVEGENVLQKAKDDEPSALDAKHPPEIAAEAGVKKAKVPKRPLGDLTSEKLITKDKRMKKKKVMNPQMTPAHPKKHLIPGKVGVVSAKSSQMVFPPREEPRGNHQKKDISSSISSSNYSSKLPTVAMGKFNLDLSQLLSDLHGLALDPFYGVETNGPSITMQFLLHFRSLVYQKSLVLSPLPETELVEVQSRRSPSSVGAPDGSTIENVRDSVPLKSVKPPVRPEDPTKAGRKRMPSDRQEEMAKKRLKKIYQLKLLAGEKKSNQSSESPRVEVKESSAMAPQKSVRPDSVKKMDPPARTVEPTMLLMKFPPQTSLPSVAELKARFARFGSMDQSAIRVFWKSSQCRVVFRHRSDAEAAYRYAVGNRFLFGNVSVRYTVREVGATAPDSEKGRGDDISMEAARLRDPPTEPAATLTSLSLPTMQPKSILKKPTGDDVGQVAGGNGGRGTSRVKFMLGGQESSREGQLMGGNGNRNNFNNNASFADGGASTSVAMDFNSKNFQNVIPSTSLPVLPMPTQFAKAPLGNPLPTEVAPRNLHNYGNPGLVPNNPVPAEQVPRNLHNVGNSIAMPNNPLPAELAPRNLHNFDNHNAVHNSMDVSKQMLSLLTKCNDVVNRVTGLLGYTPYHPL</sequence>
<dbReference type="FunFam" id="2.30.30.140:FF:000115">
    <property type="entry name" value="Tudor/PWWP/MBT superfamily protein"/>
    <property type="match status" value="1"/>
</dbReference>
<evidence type="ECO:0000256" key="4">
    <source>
        <dbReference type="ARBA" id="ARBA00060746"/>
    </source>
</evidence>
<evidence type="ECO:0000313" key="7">
    <source>
        <dbReference type="EMBL" id="KAJ8752460.1"/>
    </source>
</evidence>
<dbReference type="Proteomes" id="UP001159364">
    <property type="component" value="Linkage Group LG10"/>
</dbReference>
<name>A0AAV8SKN6_9ROSI</name>
<dbReference type="GO" id="GO:0006355">
    <property type="term" value="P:regulation of DNA-templated transcription"/>
    <property type="evidence" value="ECO:0007669"/>
    <property type="project" value="UniProtKB-ARBA"/>
</dbReference>
<comment type="caution">
    <text evidence="7">The sequence shown here is derived from an EMBL/GenBank/DDBJ whole genome shotgun (WGS) entry which is preliminary data.</text>
</comment>
<evidence type="ECO:0000256" key="5">
    <source>
        <dbReference type="SAM" id="MobiDB-lite"/>
    </source>
</evidence>
<dbReference type="GO" id="GO:2000028">
    <property type="term" value="P:regulation of photoperiodism, flowering"/>
    <property type="evidence" value="ECO:0007669"/>
    <property type="project" value="UniProtKB-ARBA"/>
</dbReference>
<dbReference type="CDD" id="cd05162">
    <property type="entry name" value="PWWP"/>
    <property type="match status" value="1"/>
</dbReference>
<evidence type="ECO:0000256" key="1">
    <source>
        <dbReference type="ARBA" id="ARBA00023015"/>
    </source>
</evidence>
<evidence type="ECO:0000256" key="3">
    <source>
        <dbReference type="ARBA" id="ARBA00023242"/>
    </source>
</evidence>
<keyword evidence="3" id="KW-0539">Nucleus</keyword>
<feature type="region of interest" description="Disordered" evidence="5">
    <location>
        <begin position="813"/>
        <end position="851"/>
    </location>
</feature>
<dbReference type="PANTHER" id="PTHR10688">
    <property type="entry name" value="PWWP DOMAIN-CONTAINING PROTEIN"/>
    <property type="match status" value="1"/>
</dbReference>
<keyword evidence="2" id="KW-0804">Transcription</keyword>
<dbReference type="InterPro" id="IPR052657">
    <property type="entry name" value="PDP_family_Arabidopsis"/>
</dbReference>
<keyword evidence="1" id="KW-0805">Transcription regulation</keyword>
<feature type="compositionally biased region" description="Basic and acidic residues" evidence="5">
    <location>
        <begin position="42"/>
        <end position="66"/>
    </location>
</feature>
<feature type="region of interest" description="Disordered" evidence="5">
    <location>
        <begin position="647"/>
        <end position="671"/>
    </location>
</feature>
<dbReference type="Pfam" id="PF00855">
    <property type="entry name" value="PWWP"/>
    <property type="match status" value="1"/>
</dbReference>
<protein>
    <recommendedName>
        <fullName evidence="6">PWWP domain-containing protein</fullName>
    </recommendedName>
</protein>
<dbReference type="GO" id="GO:0040029">
    <property type="term" value="P:epigenetic regulation of gene expression"/>
    <property type="evidence" value="ECO:0007669"/>
    <property type="project" value="UniProtKB-ARBA"/>
</dbReference>
<gene>
    <name evidence="7" type="ORF">K2173_004748</name>
</gene>
<dbReference type="PROSITE" id="PS50812">
    <property type="entry name" value="PWWP"/>
    <property type="match status" value="1"/>
</dbReference>
<dbReference type="Gene3D" id="2.30.30.140">
    <property type="match status" value="1"/>
</dbReference>
<feature type="region of interest" description="Disordered" evidence="5">
    <location>
        <begin position="979"/>
        <end position="1004"/>
    </location>
</feature>
<feature type="compositionally biased region" description="Basic and acidic residues" evidence="5">
    <location>
        <begin position="650"/>
        <end position="663"/>
    </location>
</feature>
<evidence type="ECO:0000313" key="8">
    <source>
        <dbReference type="Proteomes" id="UP001159364"/>
    </source>
</evidence>
<dbReference type="EMBL" id="JAIWQS010000010">
    <property type="protein sequence ID" value="KAJ8752460.1"/>
    <property type="molecule type" value="Genomic_DNA"/>
</dbReference>
<dbReference type="GO" id="GO:0035098">
    <property type="term" value="C:ESC/E(Z) complex"/>
    <property type="evidence" value="ECO:0007669"/>
    <property type="project" value="UniProtKB-ARBA"/>
</dbReference>
<feature type="domain" description="PWWP" evidence="6">
    <location>
        <begin position="124"/>
        <end position="185"/>
    </location>
</feature>
<evidence type="ECO:0000256" key="2">
    <source>
        <dbReference type="ARBA" id="ARBA00023163"/>
    </source>
</evidence>
<keyword evidence="8" id="KW-1185">Reference proteome</keyword>
<dbReference type="SUPFAM" id="SSF63748">
    <property type="entry name" value="Tudor/PWWP/MBT"/>
    <property type="match status" value="1"/>
</dbReference>
<feature type="compositionally biased region" description="Basic and acidic residues" evidence="5">
    <location>
        <begin position="77"/>
        <end position="89"/>
    </location>
</feature>
<feature type="compositionally biased region" description="Basic and acidic residues" evidence="5">
    <location>
        <begin position="840"/>
        <end position="850"/>
    </location>
</feature>
<feature type="region of interest" description="Disordered" evidence="5">
    <location>
        <begin position="610"/>
        <end position="631"/>
    </location>
</feature>